<protein>
    <submittedName>
        <fullName evidence="4">DUF4432 domain-containing protein</fullName>
    </submittedName>
</protein>
<keyword evidence="5" id="KW-1185">Reference proteome</keyword>
<dbReference type="Gene3D" id="2.70.98.10">
    <property type="match status" value="1"/>
</dbReference>
<evidence type="ECO:0000313" key="5">
    <source>
        <dbReference type="Proteomes" id="UP000187941"/>
    </source>
</evidence>
<evidence type="ECO:0000256" key="1">
    <source>
        <dbReference type="ARBA" id="ARBA00001913"/>
    </source>
</evidence>
<comment type="subunit">
    <text evidence="2">Monomer.</text>
</comment>
<evidence type="ECO:0000256" key="3">
    <source>
        <dbReference type="ARBA" id="ARBA00022837"/>
    </source>
</evidence>
<sequence>MSSQPWQPYVGNVAQLGGIETSVLDNGPGRGTRIAWVNTGAGLRYKVALDRAMDIVDAFQNEYSLAWLSHGGLTSAEPGINKGIDWLRTFPGGLMTTCGLTNVGGPNQDEYGERGLHGRISNLPAEIESIRQPDPATGDLTMRITGRMRESQVFGPNLELKRTIASTLGEPVIRIHDTVTNRGNTAAPHMLLYHLNFGWPLVEAGTRIRIDGKLQPRNDPQSLAWFREGNEYLTCPAPLDDHNGTGEVCAFIDPNADETGWCSTGLVNNRLKLAVQVRFRKEQLPWLSNWQHWGRGEYVTGLEPGTHPPIGQAQARQTGTLIFIEPGESREYELEIAVITPPPAPPLKQGEGGK</sequence>
<dbReference type="InterPro" id="IPR027839">
    <property type="entry name" value="DUF4432"/>
</dbReference>
<dbReference type="OrthoDB" id="9791280at2"/>
<dbReference type="GO" id="GO:0030246">
    <property type="term" value="F:carbohydrate binding"/>
    <property type="evidence" value="ECO:0007669"/>
    <property type="project" value="InterPro"/>
</dbReference>
<gene>
    <name evidence="4" type="ORF">AWR27_23250</name>
</gene>
<evidence type="ECO:0000313" key="4">
    <source>
        <dbReference type="EMBL" id="AQG81955.1"/>
    </source>
</evidence>
<accession>A0A1P9X2Y1</accession>
<dbReference type="InterPro" id="IPR014718">
    <property type="entry name" value="GH-type_carb-bd"/>
</dbReference>
<dbReference type="Proteomes" id="UP000187941">
    <property type="component" value="Chromosome"/>
</dbReference>
<dbReference type="STRING" id="1178516.AWR27_23250"/>
<evidence type="ECO:0000256" key="2">
    <source>
        <dbReference type="ARBA" id="ARBA00011245"/>
    </source>
</evidence>
<keyword evidence="3" id="KW-0106">Calcium</keyword>
<comment type="cofactor">
    <cofactor evidence="1">
        <name>Ca(2+)</name>
        <dbReference type="ChEBI" id="CHEBI:29108"/>
    </cofactor>
</comment>
<dbReference type="RefSeq" id="WP_077133432.1">
    <property type="nucleotide sequence ID" value="NZ_CP014263.1"/>
</dbReference>
<proteinExistence type="predicted"/>
<dbReference type="KEGG" id="smon:AWR27_23250"/>
<dbReference type="EMBL" id="CP014263">
    <property type="protein sequence ID" value="AQG81955.1"/>
    <property type="molecule type" value="Genomic_DNA"/>
</dbReference>
<reference evidence="4 5" key="1">
    <citation type="submission" date="2016-01" db="EMBL/GenBank/DDBJ databases">
        <authorList>
            <person name="Oliw E.H."/>
        </authorList>
    </citation>
    <scope>NUCLEOTIDE SEQUENCE [LARGE SCALE GENOMIC DNA]</scope>
    <source>
        <strain evidence="4 5">DY10</strain>
    </source>
</reference>
<dbReference type="Pfam" id="PF14486">
    <property type="entry name" value="DUF4432"/>
    <property type="match status" value="1"/>
</dbReference>
<dbReference type="CDD" id="cd09023">
    <property type="entry name" value="Aldose_epim_Ec_c4013"/>
    <property type="match status" value="1"/>
</dbReference>
<organism evidence="4 5">
    <name type="scientific">Spirosoma montaniterrae</name>
    <dbReference type="NCBI Taxonomy" id="1178516"/>
    <lineage>
        <taxon>Bacteria</taxon>
        <taxon>Pseudomonadati</taxon>
        <taxon>Bacteroidota</taxon>
        <taxon>Cytophagia</taxon>
        <taxon>Cytophagales</taxon>
        <taxon>Cytophagaceae</taxon>
        <taxon>Spirosoma</taxon>
    </lineage>
</organism>
<dbReference type="AlphaFoldDB" id="A0A1P9X2Y1"/>
<name>A0A1P9X2Y1_9BACT</name>